<dbReference type="PANTHER" id="PTHR18842">
    <property type="entry name" value="INTERLEUKIN-1 RECEPTOR-ASSOCIATED KINASE 1-BINDING PROTEIN 1"/>
    <property type="match status" value="1"/>
</dbReference>
<organism evidence="7 8">
    <name type="scientific">Periophthalmus magnuspinnatus</name>
    <dbReference type="NCBI Taxonomy" id="409849"/>
    <lineage>
        <taxon>Eukaryota</taxon>
        <taxon>Metazoa</taxon>
        <taxon>Chordata</taxon>
        <taxon>Craniata</taxon>
        <taxon>Vertebrata</taxon>
        <taxon>Euteleostomi</taxon>
        <taxon>Actinopterygii</taxon>
        <taxon>Neopterygii</taxon>
        <taxon>Teleostei</taxon>
        <taxon>Neoteleostei</taxon>
        <taxon>Acanthomorphata</taxon>
        <taxon>Gobiaria</taxon>
        <taxon>Gobiiformes</taxon>
        <taxon>Gobioidei</taxon>
        <taxon>Gobiidae</taxon>
        <taxon>Oxudercinae</taxon>
        <taxon>Periophthalmus</taxon>
    </lineage>
</organism>
<reference evidence="7" key="2">
    <citation type="submission" date="2025-09" db="UniProtKB">
        <authorList>
            <consortium name="Ensembl"/>
        </authorList>
    </citation>
    <scope>IDENTIFICATION</scope>
</reference>
<dbReference type="Pfam" id="PF04402">
    <property type="entry name" value="SIMPL"/>
    <property type="match status" value="1"/>
</dbReference>
<reference evidence="7" key="1">
    <citation type="submission" date="2025-08" db="UniProtKB">
        <authorList>
            <consortium name="Ensembl"/>
        </authorList>
    </citation>
    <scope>IDENTIFICATION</scope>
</reference>
<evidence type="ECO:0008006" key="9">
    <source>
        <dbReference type="Google" id="ProtNLM"/>
    </source>
</evidence>
<feature type="compositionally biased region" description="Basic and acidic residues" evidence="6">
    <location>
        <begin position="18"/>
        <end position="30"/>
    </location>
</feature>
<dbReference type="Ensembl" id="ENSPMGT00000021405.1">
    <property type="protein sequence ID" value="ENSPMGP00000020085.1"/>
    <property type="gene ID" value="ENSPMGG00000016260.1"/>
</dbReference>
<feature type="region of interest" description="Disordered" evidence="6">
    <location>
        <begin position="1"/>
        <end position="38"/>
    </location>
</feature>
<dbReference type="GO" id="GO:0006955">
    <property type="term" value="P:immune response"/>
    <property type="evidence" value="ECO:0007669"/>
    <property type="project" value="InterPro"/>
</dbReference>
<evidence type="ECO:0000256" key="6">
    <source>
        <dbReference type="SAM" id="MobiDB-lite"/>
    </source>
</evidence>
<evidence type="ECO:0000313" key="7">
    <source>
        <dbReference type="Ensembl" id="ENSPMGP00000020085.1"/>
    </source>
</evidence>
<keyword evidence="8" id="KW-1185">Reference proteome</keyword>
<dbReference type="GO" id="GO:0043123">
    <property type="term" value="P:positive regulation of canonical NF-kappaB signal transduction"/>
    <property type="evidence" value="ECO:0007669"/>
    <property type="project" value="InterPro"/>
</dbReference>
<accession>A0A3B4ATP5</accession>
<dbReference type="AlphaFoldDB" id="A0A3B4ATP5"/>
<dbReference type="GO" id="GO:0005737">
    <property type="term" value="C:cytoplasm"/>
    <property type="evidence" value="ECO:0007669"/>
    <property type="project" value="UniProtKB-SubCell"/>
</dbReference>
<keyword evidence="4" id="KW-0963">Cytoplasm</keyword>
<evidence type="ECO:0000256" key="3">
    <source>
        <dbReference type="ARBA" id="ARBA00005509"/>
    </source>
</evidence>
<comment type="subcellular location">
    <subcellularLocation>
        <location evidence="2">Cytoplasm</location>
    </subcellularLocation>
    <subcellularLocation>
        <location evidence="1">Nucleus</location>
    </subcellularLocation>
</comment>
<keyword evidence="5" id="KW-0539">Nucleus</keyword>
<comment type="similarity">
    <text evidence="3">Belongs to the IRAK1BP1 family.</text>
</comment>
<evidence type="ECO:0000256" key="4">
    <source>
        <dbReference type="ARBA" id="ARBA00022490"/>
    </source>
</evidence>
<evidence type="ECO:0000313" key="8">
    <source>
        <dbReference type="Proteomes" id="UP000261520"/>
    </source>
</evidence>
<evidence type="ECO:0000256" key="1">
    <source>
        <dbReference type="ARBA" id="ARBA00004123"/>
    </source>
</evidence>
<dbReference type="GO" id="GO:0005634">
    <property type="term" value="C:nucleus"/>
    <property type="evidence" value="ECO:0007669"/>
    <property type="project" value="UniProtKB-SubCell"/>
</dbReference>
<name>A0A3B4ATP5_9GOBI</name>
<evidence type="ECO:0000256" key="5">
    <source>
        <dbReference type="ARBA" id="ARBA00023242"/>
    </source>
</evidence>
<dbReference type="InterPro" id="IPR007497">
    <property type="entry name" value="SIMPL/DUF541"/>
</dbReference>
<dbReference type="STRING" id="409849.ENSPMGP00000020085"/>
<evidence type="ECO:0000256" key="2">
    <source>
        <dbReference type="ARBA" id="ARBA00004496"/>
    </source>
</evidence>
<protein>
    <recommendedName>
        <fullName evidence="9">Interleukin-1 receptor-associated kinase 1-binding protein 1</fullName>
    </recommendedName>
</protein>
<proteinExistence type="inferred from homology"/>
<dbReference type="Proteomes" id="UP000261520">
    <property type="component" value="Unplaced"/>
</dbReference>
<dbReference type="InterPro" id="IPR030312">
    <property type="entry name" value="IRAK1BP1"/>
</dbReference>
<sequence>MDPQTRVFATVLPAPDSAMKDKRPETDRRTPHVPPRPRELQVTGTAELCAPADRASVRVCVSSSKESVNEATNSVSRRLDYILQCVRTHGINTEDVLTRTFLHREEEQYHMNAEVAVTFSDFAKMELVCRLLLEKLDKSVIVGLPRYFHSPECLSQLRRRVCASAVDNAKQKASDISQLLGQTLGSPQLIVEEEIREVHSEDDGSEHRPLTALPCIPSITAFSRVSITFGIKDRIGKQL</sequence>
<dbReference type="PANTHER" id="PTHR18842:SF2">
    <property type="entry name" value="INTERLEUKIN-1 RECEPTOR-ASSOCIATED KINASE 1-BINDING PROTEIN 1"/>
    <property type="match status" value="1"/>
</dbReference>